<protein>
    <submittedName>
        <fullName evidence="10">Lipopolysaccharide 1,2-glucosyltransferase</fullName>
    </submittedName>
</protein>
<dbReference type="PANTHER" id="PTHR13778">
    <property type="entry name" value="GLYCOSYLTRANSFERASE 8 DOMAIN-CONTAINING PROTEIN"/>
    <property type="match status" value="1"/>
</dbReference>
<dbReference type="RefSeq" id="WP_128175464.1">
    <property type="nucleotide sequence ID" value="NZ_CP071409.1"/>
</dbReference>
<evidence type="ECO:0000256" key="6">
    <source>
        <dbReference type="ARBA" id="ARBA00022723"/>
    </source>
</evidence>
<dbReference type="Proteomes" id="UP000288794">
    <property type="component" value="Unassembled WGS sequence"/>
</dbReference>
<feature type="domain" description="Glycosyl transferase family 8 C-terminal" evidence="9">
    <location>
        <begin position="275"/>
        <end position="331"/>
    </location>
</feature>
<dbReference type="GO" id="GO:0008918">
    <property type="term" value="F:lipopolysaccharide 3-alpha-galactosyltransferase activity"/>
    <property type="evidence" value="ECO:0007669"/>
    <property type="project" value="InterPro"/>
</dbReference>
<dbReference type="SUPFAM" id="SSF53448">
    <property type="entry name" value="Nucleotide-diphospho-sugar transferases"/>
    <property type="match status" value="1"/>
</dbReference>
<dbReference type="GO" id="GO:0046872">
    <property type="term" value="F:metal ion binding"/>
    <property type="evidence" value="ECO:0007669"/>
    <property type="project" value="UniProtKB-KW"/>
</dbReference>
<evidence type="ECO:0000256" key="8">
    <source>
        <dbReference type="ARBA" id="ARBA00022985"/>
    </source>
</evidence>
<keyword evidence="11" id="KW-1185">Reference proteome</keyword>
<evidence type="ECO:0000256" key="5">
    <source>
        <dbReference type="ARBA" id="ARBA00022679"/>
    </source>
</evidence>
<comment type="cofactor">
    <cofactor evidence="1">
        <name>Mg(2+)</name>
        <dbReference type="ChEBI" id="CHEBI:18420"/>
    </cofactor>
</comment>
<evidence type="ECO:0000256" key="4">
    <source>
        <dbReference type="ARBA" id="ARBA00022676"/>
    </source>
</evidence>
<dbReference type="InterPro" id="IPR029044">
    <property type="entry name" value="Nucleotide-diphossugar_trans"/>
</dbReference>
<dbReference type="Pfam" id="PF01501">
    <property type="entry name" value="Glyco_transf_8"/>
    <property type="match status" value="1"/>
</dbReference>
<dbReference type="AlphaFoldDB" id="A0A443IGJ8"/>
<evidence type="ECO:0000256" key="3">
    <source>
        <dbReference type="ARBA" id="ARBA00006351"/>
    </source>
</evidence>
<dbReference type="InterPro" id="IPR050748">
    <property type="entry name" value="Glycosyltrans_8_dom-fam"/>
</dbReference>
<dbReference type="InterPro" id="IPR002495">
    <property type="entry name" value="Glyco_trans_8"/>
</dbReference>
<proteinExistence type="inferred from homology"/>
<dbReference type="Pfam" id="PF08437">
    <property type="entry name" value="Glyco_transf_8C"/>
    <property type="match status" value="1"/>
</dbReference>
<comment type="similarity">
    <text evidence="3">Belongs to the glycosyltransferase 8 family.</text>
</comment>
<keyword evidence="4" id="KW-0328">Glycosyltransferase</keyword>
<dbReference type="CDD" id="cd04194">
    <property type="entry name" value="GT8_A4GalT_like"/>
    <property type="match status" value="1"/>
</dbReference>
<evidence type="ECO:0000256" key="2">
    <source>
        <dbReference type="ARBA" id="ARBA00004713"/>
    </source>
</evidence>
<dbReference type="PANTHER" id="PTHR13778:SF64">
    <property type="entry name" value="LIPOPOLYSACCHARIDE 1,2-GLUCOSYLTRANSFERASE"/>
    <property type="match status" value="1"/>
</dbReference>
<evidence type="ECO:0000256" key="7">
    <source>
        <dbReference type="ARBA" id="ARBA00022842"/>
    </source>
</evidence>
<evidence type="ECO:0000313" key="10">
    <source>
        <dbReference type="EMBL" id="RWR03193.1"/>
    </source>
</evidence>
<keyword evidence="8" id="KW-0448">Lipopolysaccharide biosynthesis</keyword>
<evidence type="ECO:0000313" key="11">
    <source>
        <dbReference type="Proteomes" id="UP000288794"/>
    </source>
</evidence>
<dbReference type="Gene3D" id="3.90.550.10">
    <property type="entry name" value="Spore Coat Polysaccharide Biosynthesis Protein SpsA, Chain A"/>
    <property type="match status" value="1"/>
</dbReference>
<name>A0A443IGJ8_9GAMM</name>
<keyword evidence="6" id="KW-0479">Metal-binding</keyword>
<comment type="caution">
    <text evidence="10">The sequence shown here is derived from an EMBL/GenBank/DDBJ whole genome shotgun (WGS) entry which is preliminary data.</text>
</comment>
<organism evidence="10 11">
    <name type="scientific">[Pantoea] beijingensis</name>
    <dbReference type="NCBI Taxonomy" id="1324864"/>
    <lineage>
        <taxon>Bacteria</taxon>
        <taxon>Pseudomonadati</taxon>
        <taxon>Pseudomonadota</taxon>
        <taxon>Gammaproteobacteria</taxon>
        <taxon>Enterobacterales</taxon>
        <taxon>Erwiniaceae</taxon>
        <taxon>Erwinia</taxon>
    </lineage>
</organism>
<evidence type="ECO:0000259" key="9">
    <source>
        <dbReference type="Pfam" id="PF08437"/>
    </source>
</evidence>
<accession>A0A443IGJ8</accession>
<comment type="pathway">
    <text evidence="2">Bacterial outer membrane biogenesis; LPS core biosynthesis.</text>
</comment>
<keyword evidence="5 10" id="KW-0808">Transferase</keyword>
<dbReference type="EMBL" id="JMEE01000003">
    <property type="protein sequence ID" value="RWR03193.1"/>
    <property type="molecule type" value="Genomic_DNA"/>
</dbReference>
<reference evidence="10 11" key="1">
    <citation type="submission" date="2014-04" db="EMBL/GenBank/DDBJ databases">
        <title>Draft genome sequence of Pantoea beijingensis strain LMG 27579, an emerging pathogen to Pleurotus eryngii with potential industrial application.</title>
        <authorList>
            <person name="Xu F."/>
            <person name="Liu Y."/>
            <person name="Wang S."/>
            <person name="Yin Y."/>
            <person name="Ma Y."/>
            <person name="Zhao S."/>
            <person name="Rong C."/>
        </authorList>
    </citation>
    <scope>NUCLEOTIDE SEQUENCE [LARGE SCALE GENOMIC DNA]</scope>
    <source>
        <strain evidence="10 11">LMG 27579</strain>
    </source>
</reference>
<dbReference type="InterPro" id="IPR013645">
    <property type="entry name" value="Glyco_transf_8N"/>
</dbReference>
<keyword evidence="7" id="KW-0460">Magnesium</keyword>
<sequence>MVFELGNAIKKINEYNYKESEEKSLNIAYGIDKNFLFGAAVSITSIILNNKDINLNFHIFTDYESDEFSIKCNELAEENKISISVYYISSDFFSMLPISNAWSIATYYRFIAFEYLSEKIDSVLYLDADVMCKGSLLELLNYNFFERYAAVIPDVAEIREKTGERLKNSELNHSYFNAGVMLVKLNKWKENGFFEKALSLLLDKNNKFQFFDQDVLNLLYVGNVQFLSNNFNCIYGIKQELKNRDITRYKETITESTKLIHYIGVTKPWNTWADYPSAQYFVRPWKLSPWADQPLVGARTPKQFKKKSRHERLQGKYATSIISYIQYLLAKLKSK</sequence>
<gene>
    <name evidence="10" type="ORF">ED28_03970</name>
</gene>
<evidence type="ECO:0000256" key="1">
    <source>
        <dbReference type="ARBA" id="ARBA00001946"/>
    </source>
</evidence>